<dbReference type="InterPro" id="IPR013078">
    <property type="entry name" value="His_Pase_superF_clade-1"/>
</dbReference>
<dbReference type="RefSeq" id="WP_239041334.1">
    <property type="nucleotide sequence ID" value="NZ_BAAAEY010000009.1"/>
</dbReference>
<evidence type="ECO:0000313" key="2">
    <source>
        <dbReference type="Proteomes" id="UP001159257"/>
    </source>
</evidence>
<dbReference type="Gene3D" id="3.40.50.1240">
    <property type="entry name" value="Phosphoglycerate mutase-like"/>
    <property type="match status" value="1"/>
</dbReference>
<evidence type="ECO:0000313" key="1">
    <source>
        <dbReference type="EMBL" id="SMR75437.1"/>
    </source>
</evidence>
<organism evidence="1 2">
    <name type="scientific">Marinobacterium sediminicola</name>
    <dbReference type="NCBI Taxonomy" id="518898"/>
    <lineage>
        <taxon>Bacteria</taxon>
        <taxon>Pseudomonadati</taxon>
        <taxon>Pseudomonadota</taxon>
        <taxon>Gammaproteobacteria</taxon>
        <taxon>Oceanospirillales</taxon>
        <taxon>Oceanospirillaceae</taxon>
        <taxon>Marinobacterium</taxon>
    </lineage>
</organism>
<dbReference type="CDD" id="cd07067">
    <property type="entry name" value="HP_PGM_like"/>
    <property type="match status" value="1"/>
</dbReference>
<name>A0ABY1S185_9GAMM</name>
<dbReference type="SUPFAM" id="SSF53254">
    <property type="entry name" value="Phosphoglycerate mutase-like"/>
    <property type="match status" value="1"/>
</dbReference>
<keyword evidence="2" id="KW-1185">Reference proteome</keyword>
<dbReference type="InterPro" id="IPR029033">
    <property type="entry name" value="His_PPase_superfam"/>
</dbReference>
<proteinExistence type="predicted"/>
<comment type="caution">
    <text evidence="1">The sequence shown here is derived from an EMBL/GenBank/DDBJ whole genome shotgun (WGS) entry which is preliminary data.</text>
</comment>
<dbReference type="PANTHER" id="PTHR47623:SF1">
    <property type="entry name" value="OS09G0287300 PROTEIN"/>
    <property type="match status" value="1"/>
</dbReference>
<dbReference type="PANTHER" id="PTHR47623">
    <property type="entry name" value="OS09G0287300 PROTEIN"/>
    <property type="match status" value="1"/>
</dbReference>
<gene>
    <name evidence="1" type="ORF">SAMN04487964_109103</name>
</gene>
<accession>A0ABY1S185</accession>
<reference evidence="1 2" key="1">
    <citation type="submission" date="2017-05" db="EMBL/GenBank/DDBJ databases">
        <authorList>
            <person name="Varghese N."/>
            <person name="Submissions S."/>
        </authorList>
    </citation>
    <scope>NUCLEOTIDE SEQUENCE [LARGE SCALE GENOMIC DNA]</scope>
    <source>
        <strain evidence="1 2">CGMCC 1.7287</strain>
    </source>
</reference>
<protein>
    <submittedName>
        <fullName evidence="1">Phosphohistidine phosphatase</fullName>
    </submittedName>
</protein>
<sequence>MKRLTLIRHAKSSWDDPFLADFDRPLNHRGQYDLPLMCARVQAHGPRPDRLIHSSALRTRLTATPLIEAFELDNASVMSTERIYEASEDALLELIRQQPDHIEHLMLVGHNPGLLMLAHWLCEEAPAKLPTSAVIQLELATAHWDTLEPDSARLLWFDFPKLHAQSYK</sequence>
<dbReference type="Pfam" id="PF00300">
    <property type="entry name" value="His_Phos_1"/>
    <property type="match status" value="1"/>
</dbReference>
<dbReference type="Proteomes" id="UP001159257">
    <property type="component" value="Unassembled WGS sequence"/>
</dbReference>
<dbReference type="EMBL" id="FXWV01000009">
    <property type="protein sequence ID" value="SMR75437.1"/>
    <property type="molecule type" value="Genomic_DNA"/>
</dbReference>